<organism evidence="2 3">
    <name type="scientific">[Clostridium] methylpentosum DSM 5476</name>
    <dbReference type="NCBI Taxonomy" id="537013"/>
    <lineage>
        <taxon>Bacteria</taxon>
        <taxon>Bacillati</taxon>
        <taxon>Bacillota</taxon>
        <taxon>Clostridia</taxon>
        <taxon>Eubacteriales</taxon>
        <taxon>Oscillospiraceae</taxon>
        <taxon>Oscillospiraceae incertae sedis</taxon>
    </lineage>
</organism>
<keyword evidence="3" id="KW-1185">Reference proteome</keyword>
<accession>C0EB47</accession>
<proteinExistence type="predicted"/>
<evidence type="ECO:0000256" key="1">
    <source>
        <dbReference type="SAM" id="MobiDB-lite"/>
    </source>
</evidence>
<evidence type="ECO:0000313" key="2">
    <source>
        <dbReference type="EMBL" id="EEG31267.1"/>
    </source>
</evidence>
<reference evidence="2 3" key="2">
    <citation type="submission" date="2009-02" db="EMBL/GenBank/DDBJ databases">
        <title>Draft genome sequence of Clostridium methylpentosum (DSM 5476).</title>
        <authorList>
            <person name="Sudarsanam P."/>
            <person name="Ley R."/>
            <person name="Guruge J."/>
            <person name="Turnbaugh P.J."/>
            <person name="Mahowald M."/>
            <person name="Liep D."/>
            <person name="Gordon J."/>
        </authorList>
    </citation>
    <scope>NUCLEOTIDE SEQUENCE [LARGE SCALE GENOMIC DNA]</scope>
    <source>
        <strain evidence="2 3">DSM 5476</strain>
    </source>
</reference>
<dbReference type="AlphaFoldDB" id="C0EB47"/>
<name>C0EB47_9FIRM</name>
<dbReference type="HOGENOM" id="CLU_2768522_0_0_9"/>
<protein>
    <submittedName>
        <fullName evidence="2">Uncharacterized protein</fullName>
    </submittedName>
</protein>
<evidence type="ECO:0000313" key="3">
    <source>
        <dbReference type="Proteomes" id="UP000003340"/>
    </source>
</evidence>
<comment type="caution">
    <text evidence="2">The sequence shown here is derived from an EMBL/GenBank/DDBJ whole genome shotgun (WGS) entry which is preliminary data.</text>
</comment>
<dbReference type="Proteomes" id="UP000003340">
    <property type="component" value="Unassembled WGS sequence"/>
</dbReference>
<sequence>MKTQAAGIDSEGRTRVQARPYPVKVKDGMDAPATNATKPDCAKKDRGRENLYHGECAQQRSNLILSVNK</sequence>
<dbReference type="STRING" id="537013.CLOSTMETH_01064"/>
<gene>
    <name evidence="2" type="ORF">CLOSTMETH_01064</name>
</gene>
<feature type="region of interest" description="Disordered" evidence="1">
    <location>
        <begin position="1"/>
        <end position="46"/>
    </location>
</feature>
<reference evidence="2 3" key="1">
    <citation type="submission" date="2009-01" db="EMBL/GenBank/DDBJ databases">
        <authorList>
            <person name="Fulton L."/>
            <person name="Clifton S."/>
            <person name="Fulton B."/>
            <person name="Xu J."/>
            <person name="Minx P."/>
            <person name="Pepin K.H."/>
            <person name="Johnson M."/>
            <person name="Bhonagiri V."/>
            <person name="Nash W.E."/>
            <person name="Mardis E.R."/>
            <person name="Wilson R.K."/>
        </authorList>
    </citation>
    <scope>NUCLEOTIDE SEQUENCE [LARGE SCALE GENOMIC DNA]</scope>
    <source>
        <strain evidence="2 3">DSM 5476</strain>
    </source>
</reference>
<dbReference type="EMBL" id="ACEC01000040">
    <property type="protein sequence ID" value="EEG31267.1"/>
    <property type="molecule type" value="Genomic_DNA"/>
</dbReference>